<keyword evidence="4 6" id="KW-0378">Hydrolase</keyword>
<dbReference type="SUPFAM" id="SSF50494">
    <property type="entry name" value="Trypsin-like serine proteases"/>
    <property type="match status" value="1"/>
</dbReference>
<evidence type="ECO:0000256" key="2">
    <source>
        <dbReference type="ARBA" id="ARBA00022670"/>
    </source>
</evidence>
<feature type="chain" id="PRO_5044995576" description="Serine protease" evidence="6">
    <location>
        <begin position="20"/>
        <end position="328"/>
    </location>
</feature>
<proteinExistence type="inferred from homology"/>
<evidence type="ECO:0000259" key="7">
    <source>
        <dbReference type="PROSITE" id="PS50240"/>
    </source>
</evidence>
<dbReference type="EC" id="3.4.21.-" evidence="6"/>
<keyword evidence="2 6" id="KW-0645">Protease</keyword>
<protein>
    <recommendedName>
        <fullName evidence="6">Serine protease</fullName>
        <ecNumber evidence="6">3.4.21.-</ecNumber>
    </recommendedName>
</protein>
<keyword evidence="9" id="KW-1185">Reference proteome</keyword>
<dbReference type="InterPro" id="IPR043504">
    <property type="entry name" value="Peptidase_S1_PA_chymotrypsin"/>
</dbReference>
<evidence type="ECO:0000313" key="9">
    <source>
        <dbReference type="Proteomes" id="UP001159075"/>
    </source>
</evidence>
<dbReference type="Pfam" id="PF00089">
    <property type="entry name" value="Trypsin"/>
    <property type="match status" value="1"/>
</dbReference>
<dbReference type="InterPro" id="IPR018114">
    <property type="entry name" value="TRYPSIN_HIS"/>
</dbReference>
<feature type="domain" description="Peptidase S1" evidence="7">
    <location>
        <begin position="20"/>
        <end position="202"/>
    </location>
</feature>
<keyword evidence="5 6" id="KW-0720">Serine protease</keyword>
<dbReference type="SMART" id="SM00020">
    <property type="entry name" value="Tryp_SPc"/>
    <property type="match status" value="1"/>
</dbReference>
<comment type="caution">
    <text evidence="8">The sequence shown here is derived from an EMBL/GenBank/DDBJ whole genome shotgun (WGS) entry which is preliminary data.</text>
</comment>
<reference evidence="8 9" key="1">
    <citation type="submission" date="2022-09" db="EMBL/GenBank/DDBJ databases">
        <title>The outer-membrane cytochrome OmcA is essential for infection of Shewanella oneidensis by a zebrafish-associated bacteriophage.</title>
        <authorList>
            <person name="Grenfell A.W."/>
            <person name="Intile P."/>
            <person name="Mcfarlane J."/>
            <person name="Leung D."/>
            <person name="Abdalla K."/>
            <person name="Wold M."/>
            <person name="Kees E."/>
            <person name="Gralnick J."/>
        </authorList>
    </citation>
    <scope>NUCLEOTIDE SEQUENCE [LARGE SCALE GENOMIC DNA]</scope>
    <source>
        <strain evidence="8 9">NF-5</strain>
    </source>
</reference>
<dbReference type="Proteomes" id="UP001159075">
    <property type="component" value="Unassembled WGS sequence"/>
</dbReference>
<evidence type="ECO:0000313" key="8">
    <source>
        <dbReference type="EMBL" id="MDI5833703.1"/>
    </source>
</evidence>
<dbReference type="PRINTS" id="PR00839">
    <property type="entry name" value="V8PROTEASE"/>
</dbReference>
<dbReference type="InterPro" id="IPR009003">
    <property type="entry name" value="Peptidase_S1_PA"/>
</dbReference>
<dbReference type="InterPro" id="IPR008256">
    <property type="entry name" value="Peptidase_S1B"/>
</dbReference>
<evidence type="ECO:0000256" key="1">
    <source>
        <dbReference type="ARBA" id="ARBA00008764"/>
    </source>
</evidence>
<dbReference type="GO" id="GO:0008233">
    <property type="term" value="F:peptidase activity"/>
    <property type="evidence" value="ECO:0007669"/>
    <property type="project" value="UniProtKB-KW"/>
</dbReference>
<comment type="similarity">
    <text evidence="1 6">Belongs to the peptidase S1B family.</text>
</comment>
<dbReference type="GO" id="GO:0006508">
    <property type="term" value="P:proteolysis"/>
    <property type="evidence" value="ECO:0007669"/>
    <property type="project" value="UniProtKB-KW"/>
</dbReference>
<dbReference type="PROSITE" id="PS00134">
    <property type="entry name" value="TRYPSIN_HIS"/>
    <property type="match status" value="1"/>
</dbReference>
<dbReference type="PROSITE" id="PS50240">
    <property type="entry name" value="TRYPSIN_DOM"/>
    <property type="match status" value="1"/>
</dbReference>
<sequence>MKRTLLSMMLMALSAPTFAIQNGIAESPANFPSLVTMNCTGTIIAGNWVMTAGHCLKEDIQLVGATSENGRIVVATEIIQHSDDTDFALWRLRETPLLDKSLFLSRQFVENDYDKVYTGYGFGQTGLSLNSATFKVRGAFTGTKELSMEALTEAKIVSGDSGSPVLDANNRIVAIHYGAFSSGESETTRISYVADFILSTINAWHHPTIGSVTAGQSTTIEVQSLHANPVIDTASRTGDIEIDVANSSCMMGQVQPFDVCTYTVSSKNGYEGVLTLEDGHSVTFNKGKSEVIPPPKPDPTPDSSGGGALGFLGLLGLGLVSLRRQLTN</sequence>
<dbReference type="EMBL" id="JAOTLW010000025">
    <property type="protein sequence ID" value="MDI5833703.1"/>
    <property type="molecule type" value="Genomic_DNA"/>
</dbReference>
<feature type="signal peptide" evidence="6">
    <location>
        <begin position="1"/>
        <end position="19"/>
    </location>
</feature>
<dbReference type="RefSeq" id="WP_257749614.1">
    <property type="nucleotide sequence ID" value="NZ_JANLGK010000026.1"/>
</dbReference>
<accession>A0ABT6UI38</accession>
<dbReference type="Gene3D" id="2.40.10.10">
    <property type="entry name" value="Trypsin-like serine proteases"/>
    <property type="match status" value="2"/>
</dbReference>
<organism evidence="8 9">
    <name type="scientific">Shewanella xiamenensis</name>
    <dbReference type="NCBI Taxonomy" id="332186"/>
    <lineage>
        <taxon>Bacteria</taxon>
        <taxon>Pseudomonadati</taxon>
        <taxon>Pseudomonadota</taxon>
        <taxon>Gammaproteobacteria</taxon>
        <taxon>Alteromonadales</taxon>
        <taxon>Shewanellaceae</taxon>
        <taxon>Shewanella</taxon>
    </lineage>
</organism>
<name>A0ABT6UI38_9GAMM</name>
<evidence type="ECO:0000256" key="4">
    <source>
        <dbReference type="ARBA" id="ARBA00022801"/>
    </source>
</evidence>
<evidence type="ECO:0000256" key="5">
    <source>
        <dbReference type="ARBA" id="ARBA00022825"/>
    </source>
</evidence>
<dbReference type="InterPro" id="IPR001254">
    <property type="entry name" value="Trypsin_dom"/>
</dbReference>
<gene>
    <name evidence="8" type="ORF">ODY93_19140</name>
</gene>
<evidence type="ECO:0000256" key="6">
    <source>
        <dbReference type="RuleBase" id="RU004296"/>
    </source>
</evidence>
<evidence type="ECO:0000256" key="3">
    <source>
        <dbReference type="ARBA" id="ARBA00022729"/>
    </source>
</evidence>
<keyword evidence="3 6" id="KW-0732">Signal</keyword>